<evidence type="ECO:0000313" key="5">
    <source>
        <dbReference type="Proteomes" id="UP000253951"/>
    </source>
</evidence>
<feature type="transmembrane region" description="Helical" evidence="2">
    <location>
        <begin position="21"/>
        <end position="39"/>
    </location>
</feature>
<dbReference type="Pfam" id="PF13239">
    <property type="entry name" value="2TM"/>
    <property type="match status" value="1"/>
</dbReference>
<feature type="compositionally biased region" description="Polar residues" evidence="1">
    <location>
        <begin position="107"/>
        <end position="122"/>
    </location>
</feature>
<dbReference type="KEGG" id="fat:DVK85_03405"/>
<keyword evidence="2" id="KW-1133">Transmembrane helix</keyword>
<dbReference type="RefSeq" id="WP_114677087.1">
    <property type="nucleotide sequence ID" value="NZ_CP031188.1"/>
</dbReference>
<name>A0A345H9R6_9FLAO</name>
<dbReference type="InterPro" id="IPR025698">
    <property type="entry name" value="2TM_dom"/>
</dbReference>
<dbReference type="AlphaFoldDB" id="A0A345H9R6"/>
<evidence type="ECO:0000313" key="4">
    <source>
        <dbReference type="EMBL" id="AXG73326.1"/>
    </source>
</evidence>
<gene>
    <name evidence="4" type="ORF">DVK85_03405</name>
</gene>
<dbReference type="Proteomes" id="UP000253951">
    <property type="component" value="Chromosome"/>
</dbReference>
<keyword evidence="2" id="KW-0812">Transmembrane</keyword>
<feature type="region of interest" description="Disordered" evidence="1">
    <location>
        <begin position="101"/>
        <end position="122"/>
    </location>
</feature>
<evidence type="ECO:0000256" key="1">
    <source>
        <dbReference type="SAM" id="MobiDB-lite"/>
    </source>
</evidence>
<keyword evidence="2" id="KW-0472">Membrane</keyword>
<protein>
    <recommendedName>
        <fullName evidence="3">2TM domain-containing protein</fullName>
    </recommendedName>
</protein>
<proteinExistence type="predicted"/>
<sequence>MDKDQQELYEYARKRVKQKKLVYRHFILFLIVSPFLFVINKWFNVQEVYNWYLWVITAWLFLFILHFVKVFVTESFINKKWEREQIDKLVARQERRIDQLEKKINKPSDNIDNSTENNNTTL</sequence>
<evidence type="ECO:0000256" key="2">
    <source>
        <dbReference type="SAM" id="Phobius"/>
    </source>
</evidence>
<reference evidence="4 5" key="1">
    <citation type="submission" date="2018-07" db="EMBL/GenBank/DDBJ databases">
        <title>Complete genome sequence of Flavobacterium arcticum type strain SM1502T.</title>
        <authorList>
            <person name="Li Y."/>
            <person name="Li D.-D."/>
        </authorList>
    </citation>
    <scope>NUCLEOTIDE SEQUENCE [LARGE SCALE GENOMIC DNA]</scope>
    <source>
        <strain evidence="4 5">SM1502</strain>
    </source>
</reference>
<dbReference type="OrthoDB" id="1443721at2"/>
<accession>A0A345H9R6</accession>
<evidence type="ECO:0000259" key="3">
    <source>
        <dbReference type="Pfam" id="PF13239"/>
    </source>
</evidence>
<keyword evidence="5" id="KW-1185">Reference proteome</keyword>
<feature type="domain" description="2TM" evidence="3">
    <location>
        <begin position="10"/>
        <end position="90"/>
    </location>
</feature>
<dbReference type="EMBL" id="CP031188">
    <property type="protein sequence ID" value="AXG73326.1"/>
    <property type="molecule type" value="Genomic_DNA"/>
</dbReference>
<feature type="transmembrane region" description="Helical" evidence="2">
    <location>
        <begin position="51"/>
        <end position="72"/>
    </location>
</feature>
<organism evidence="4 5">
    <name type="scientific">Flavobacterium arcticum</name>
    <dbReference type="NCBI Taxonomy" id="1784713"/>
    <lineage>
        <taxon>Bacteria</taxon>
        <taxon>Pseudomonadati</taxon>
        <taxon>Bacteroidota</taxon>
        <taxon>Flavobacteriia</taxon>
        <taxon>Flavobacteriales</taxon>
        <taxon>Flavobacteriaceae</taxon>
        <taxon>Flavobacterium</taxon>
    </lineage>
</organism>